<dbReference type="InterPro" id="IPR029063">
    <property type="entry name" value="SAM-dependent_MTases_sf"/>
</dbReference>
<protein>
    <recommendedName>
        <fullName evidence="4">Diaminohydroxyphosphoribosylamino-pyrimidine deaminase</fullName>
    </recommendedName>
</protein>
<dbReference type="Gene3D" id="3.40.50.150">
    <property type="entry name" value="Vaccinia Virus protein VP39"/>
    <property type="match status" value="1"/>
</dbReference>
<evidence type="ECO:0000313" key="2">
    <source>
        <dbReference type="EMBL" id="KEY70985.1"/>
    </source>
</evidence>
<evidence type="ECO:0008006" key="4">
    <source>
        <dbReference type="Google" id="ProtNLM"/>
    </source>
</evidence>
<dbReference type="AlphaFoldDB" id="A0A084B0A6"/>
<dbReference type="OrthoDB" id="2529286at2759"/>
<dbReference type="GO" id="GO:0008757">
    <property type="term" value="F:S-adenosylmethionine-dependent methyltransferase activity"/>
    <property type="evidence" value="ECO:0007669"/>
    <property type="project" value="UniProtKB-ARBA"/>
</dbReference>
<dbReference type="InterPro" id="IPR019410">
    <property type="entry name" value="Methyltransf_16"/>
</dbReference>
<dbReference type="Proteomes" id="UP000028045">
    <property type="component" value="Unassembled WGS sequence"/>
</dbReference>
<feature type="region of interest" description="Disordered" evidence="1">
    <location>
        <begin position="146"/>
        <end position="172"/>
    </location>
</feature>
<dbReference type="PANTHER" id="PTHR14614">
    <property type="entry name" value="HEPATOCELLULAR CARCINOMA-ASSOCIATED ANTIGEN"/>
    <property type="match status" value="1"/>
</dbReference>
<dbReference type="EMBL" id="KL648402">
    <property type="protein sequence ID" value="KEY70985.1"/>
    <property type="molecule type" value="Genomic_DNA"/>
</dbReference>
<dbReference type="GO" id="GO:0005829">
    <property type="term" value="C:cytosol"/>
    <property type="evidence" value="ECO:0007669"/>
    <property type="project" value="TreeGrafter"/>
</dbReference>
<sequence length="295" mass="32224">MTARDILTSSLEPELQDPDEETFLLYSQAMPSQNLGFVDPSAASVDVAVAQRDYTIHQSPAVLSSNRAGGTTGAVLWKVTPLFAEWLASPSNVLFTSSALSSASAVIELGCGISPLNALALSPRVKSCVLTDQPYVGKLIQQNIQENSHMPSSSTAPSRRGKKKQSPSPSNITFETLDWETDQITPSSRFAVDNGSFDAVIACDCVFNYALVEPFVQTCADVCRLRTVDGGDGGEKKLPCLCIVAQQLRNDEVFLSFLETFMRFFHVWRVPDRMLPEQLTSTQGFVVHIGILREL</sequence>
<dbReference type="SUPFAM" id="SSF53335">
    <property type="entry name" value="S-adenosyl-L-methionine-dependent methyltransferases"/>
    <property type="match status" value="1"/>
</dbReference>
<organism evidence="2 3">
    <name type="scientific">Stachybotrys chartarum (strain CBS 109288 / IBT 7711)</name>
    <name type="common">Toxic black mold</name>
    <name type="synonym">Stilbospora chartarum</name>
    <dbReference type="NCBI Taxonomy" id="1280523"/>
    <lineage>
        <taxon>Eukaryota</taxon>
        <taxon>Fungi</taxon>
        <taxon>Dikarya</taxon>
        <taxon>Ascomycota</taxon>
        <taxon>Pezizomycotina</taxon>
        <taxon>Sordariomycetes</taxon>
        <taxon>Hypocreomycetidae</taxon>
        <taxon>Hypocreales</taxon>
        <taxon>Stachybotryaceae</taxon>
        <taxon>Stachybotrys</taxon>
    </lineage>
</organism>
<feature type="compositionally biased region" description="Polar residues" evidence="1">
    <location>
        <begin position="146"/>
        <end position="157"/>
    </location>
</feature>
<dbReference type="HOGENOM" id="CLU_051532_1_1_1"/>
<evidence type="ECO:0000313" key="3">
    <source>
        <dbReference type="Proteomes" id="UP000028045"/>
    </source>
</evidence>
<gene>
    <name evidence="2" type="ORF">S7711_00822</name>
</gene>
<dbReference type="Pfam" id="PF10294">
    <property type="entry name" value="Methyltransf_16"/>
    <property type="match status" value="1"/>
</dbReference>
<accession>A0A084B0A6</accession>
<reference evidence="2 3" key="1">
    <citation type="journal article" date="2014" name="BMC Genomics">
        <title>Comparative genome sequencing reveals chemotype-specific gene clusters in the toxigenic black mold Stachybotrys.</title>
        <authorList>
            <person name="Semeiks J."/>
            <person name="Borek D."/>
            <person name="Otwinowski Z."/>
            <person name="Grishin N.V."/>
        </authorList>
    </citation>
    <scope>NUCLEOTIDE SEQUENCE [LARGE SCALE GENOMIC DNA]</scope>
    <source>
        <strain evidence="3">CBS 109288 / IBT 7711</strain>
    </source>
</reference>
<dbReference type="GO" id="GO:0032991">
    <property type="term" value="C:protein-containing complex"/>
    <property type="evidence" value="ECO:0007669"/>
    <property type="project" value="TreeGrafter"/>
</dbReference>
<dbReference type="PANTHER" id="PTHR14614:SF109">
    <property type="entry name" value="RIBOSOMAL LYSINE N-METHYLTRANSFERASE 5"/>
    <property type="match status" value="1"/>
</dbReference>
<name>A0A084B0A6_STACB</name>
<evidence type="ECO:0000256" key="1">
    <source>
        <dbReference type="SAM" id="MobiDB-lite"/>
    </source>
</evidence>
<proteinExistence type="predicted"/>
<keyword evidence="3" id="KW-1185">Reference proteome</keyword>